<evidence type="ECO:0000313" key="2">
    <source>
        <dbReference type="Proteomes" id="UP000794436"/>
    </source>
</evidence>
<dbReference type="SMART" id="SM00248">
    <property type="entry name" value="ANK"/>
    <property type="match status" value="4"/>
</dbReference>
<dbReference type="Proteomes" id="UP000794436">
    <property type="component" value="Unassembled WGS sequence"/>
</dbReference>
<comment type="caution">
    <text evidence="1">The sequence shown here is derived from an EMBL/GenBank/DDBJ whole genome shotgun (WGS) entry which is preliminary data.</text>
</comment>
<keyword evidence="2" id="KW-1185">Reference proteome</keyword>
<dbReference type="Gene3D" id="1.25.40.20">
    <property type="entry name" value="Ankyrin repeat-containing domain"/>
    <property type="match status" value="2"/>
</dbReference>
<reference evidence="1" key="1">
    <citation type="submission" date="2019-03" db="EMBL/GenBank/DDBJ databases">
        <title>Long read genome sequence of the mycoparasitic Pythium oligandrum ATCC 38472 isolated from sugarbeet rhizosphere.</title>
        <authorList>
            <person name="Gaulin E."/>
        </authorList>
    </citation>
    <scope>NUCLEOTIDE SEQUENCE</scope>
    <source>
        <strain evidence="1">ATCC 38472_TT</strain>
    </source>
</reference>
<dbReference type="Pfam" id="PF12796">
    <property type="entry name" value="Ank_2"/>
    <property type="match status" value="1"/>
</dbReference>
<dbReference type="PANTHER" id="PTHR46586:SF3">
    <property type="entry name" value="ANKYRIN REPEAT-CONTAINING PROTEIN"/>
    <property type="match status" value="1"/>
</dbReference>
<dbReference type="InterPro" id="IPR052050">
    <property type="entry name" value="SecEffector_AnkRepeat"/>
</dbReference>
<gene>
    <name evidence="1" type="ORF">Poli38472_010126</name>
</gene>
<accession>A0A8K1C8L4</accession>
<evidence type="ECO:0000313" key="1">
    <source>
        <dbReference type="EMBL" id="TMW58567.1"/>
    </source>
</evidence>
<sequence length="784" mass="89933">MSPRLVRALFSTDWLQRLLLPLLSHEEKTHLVLVGVAAGFESLRRDKSAFPPISNIELVQIAAEHGWWDAVTVLQRDCRLAKRRFKIDHDGDKPVGTYKDPMFLQCQWTQRHHPVEFEPNVMYAAAKRGRLEEVKWLHRYTEYHADEAILTAAKACHLDIVEWLLDHHRTANQRDADGWTSYSIVMRREDSFLDGISWCNNTTEVTYCVLPKEGFLPPAYSRRYPFMDWAAQYGDLELLKKLNSDPELRQTCSSDTIRSAAMRGDLPMIQWLFKHRDEHRRLLNLTVQTAAAEGHVAVLEWLLANTSMPRSTTDIDLALTGGHLEAVRWMFANYDESLFRPYALSHLAAKSGNLDLVRFICQEEGYNVTFTTVEYAAQLGHVDIVRWLVDFDRDRVLPNAVYDKSLLEYAASSGNLELVKFCVEELGTWSDTLAQCAAPSGNVDVLEYLLAKAQERATAKGASLTSEINFAPVKIVRMLKVRVAEEAVLWVLNHTAEEETERQRARDAKHFLAPFKDLPSDRMPSWRVMQALMLRRPKLCRVIGLFPEWAIRRGTVKDLQTLEAIQHPTLFTKATLDCMLKYSRDAVVMSWFTTRCDSTLLDVRVASWIATYGVTELLPVVVRKLLVQGEDLLQVFGTVIWSAVKHDQVSVLDWLKTQAYLSKLSDELWRVCVAKRAARGGQMRSLLWFYKNEKVDRLQMNALTGITAQFGQVRCLKGLYEALAVECTYADLAKAARRGHTDVVEYILQRQTFIQADCEQVMCEIDHIRLQYKRFMAEDHAKFA</sequence>
<name>A0A8K1C8L4_PYTOL</name>
<dbReference type="PANTHER" id="PTHR46586">
    <property type="entry name" value="ANKYRIN REPEAT-CONTAINING PROTEIN"/>
    <property type="match status" value="1"/>
</dbReference>
<dbReference type="EMBL" id="SPLM01000111">
    <property type="protein sequence ID" value="TMW58567.1"/>
    <property type="molecule type" value="Genomic_DNA"/>
</dbReference>
<dbReference type="SUPFAM" id="SSF48403">
    <property type="entry name" value="Ankyrin repeat"/>
    <property type="match status" value="2"/>
</dbReference>
<evidence type="ECO:0008006" key="3">
    <source>
        <dbReference type="Google" id="ProtNLM"/>
    </source>
</evidence>
<protein>
    <recommendedName>
        <fullName evidence="3">Ankyrin repeat-containing domain</fullName>
    </recommendedName>
</protein>
<organism evidence="1 2">
    <name type="scientific">Pythium oligandrum</name>
    <name type="common">Mycoparasitic fungus</name>
    <dbReference type="NCBI Taxonomy" id="41045"/>
    <lineage>
        <taxon>Eukaryota</taxon>
        <taxon>Sar</taxon>
        <taxon>Stramenopiles</taxon>
        <taxon>Oomycota</taxon>
        <taxon>Peronosporomycetes</taxon>
        <taxon>Pythiales</taxon>
        <taxon>Pythiaceae</taxon>
        <taxon>Pythium</taxon>
    </lineage>
</organism>
<dbReference type="InterPro" id="IPR036770">
    <property type="entry name" value="Ankyrin_rpt-contain_sf"/>
</dbReference>
<dbReference type="InterPro" id="IPR002110">
    <property type="entry name" value="Ankyrin_rpt"/>
</dbReference>
<dbReference type="AlphaFoldDB" id="A0A8K1C8L4"/>
<proteinExistence type="predicted"/>
<dbReference type="OrthoDB" id="94960at2759"/>